<dbReference type="SUPFAM" id="SSF56176">
    <property type="entry name" value="FAD-binding/transporter-associated domain-like"/>
    <property type="match status" value="1"/>
</dbReference>
<dbReference type="PANTHER" id="PTHR22777:SF17">
    <property type="entry name" value="UPF0053 PROTEIN SLL0260"/>
    <property type="match status" value="1"/>
</dbReference>
<dbReference type="EMBL" id="DTHG01000045">
    <property type="protein sequence ID" value="HGW91666.1"/>
    <property type="molecule type" value="Genomic_DNA"/>
</dbReference>
<dbReference type="PANTHER" id="PTHR22777">
    <property type="entry name" value="HEMOLYSIN-RELATED"/>
    <property type="match status" value="1"/>
</dbReference>
<dbReference type="Gene3D" id="3.30.465.10">
    <property type="match status" value="1"/>
</dbReference>
<organism evidence="10">
    <name type="scientific">candidate division WOR-3 bacterium</name>
    <dbReference type="NCBI Taxonomy" id="2052148"/>
    <lineage>
        <taxon>Bacteria</taxon>
        <taxon>Bacteria division WOR-3</taxon>
    </lineage>
</organism>
<dbReference type="InterPro" id="IPR005170">
    <property type="entry name" value="Transptr-assoc_dom"/>
</dbReference>
<dbReference type="InterPro" id="IPR046342">
    <property type="entry name" value="CBS_dom_sf"/>
</dbReference>
<evidence type="ECO:0000256" key="7">
    <source>
        <dbReference type="PROSITE-ProRule" id="PRU01193"/>
    </source>
</evidence>
<dbReference type="Pfam" id="PF03471">
    <property type="entry name" value="CorC_HlyC"/>
    <property type="match status" value="1"/>
</dbReference>
<reference evidence="10" key="1">
    <citation type="journal article" date="2020" name="mSystems">
        <title>Genome- and Community-Level Interaction Insights into Carbon Utilization and Element Cycling Functions of Hydrothermarchaeota in Hydrothermal Sediment.</title>
        <authorList>
            <person name="Zhou Z."/>
            <person name="Liu Y."/>
            <person name="Xu W."/>
            <person name="Pan J."/>
            <person name="Luo Z.H."/>
            <person name="Li M."/>
        </authorList>
    </citation>
    <scope>NUCLEOTIDE SEQUENCE [LARGE SCALE GENOMIC DNA]</scope>
    <source>
        <strain evidence="10">SpSt-780</strain>
    </source>
</reference>
<gene>
    <name evidence="10" type="ORF">ENV67_03895</name>
</gene>
<dbReference type="InterPro" id="IPR036318">
    <property type="entry name" value="FAD-bd_PCMH-like_sf"/>
</dbReference>
<accession>A0A7C4YFS5</accession>
<keyword evidence="6 7" id="KW-0472">Membrane</keyword>
<keyword evidence="2 7" id="KW-0812">Transmembrane</keyword>
<protein>
    <submittedName>
        <fullName evidence="10">HlyC/CorC family transporter</fullName>
    </submittedName>
</protein>
<dbReference type="InterPro" id="IPR016169">
    <property type="entry name" value="FAD-bd_PCMH_sub2"/>
</dbReference>
<dbReference type="AlphaFoldDB" id="A0A7C4YFS5"/>
<evidence type="ECO:0000256" key="5">
    <source>
        <dbReference type="ARBA" id="ARBA00023122"/>
    </source>
</evidence>
<dbReference type="Gene3D" id="3.10.580.10">
    <property type="entry name" value="CBS-domain"/>
    <property type="match status" value="1"/>
</dbReference>
<dbReference type="GO" id="GO:0005886">
    <property type="term" value="C:plasma membrane"/>
    <property type="evidence" value="ECO:0007669"/>
    <property type="project" value="TreeGrafter"/>
</dbReference>
<evidence type="ECO:0000256" key="2">
    <source>
        <dbReference type="ARBA" id="ARBA00022692"/>
    </source>
</evidence>
<dbReference type="InterPro" id="IPR044751">
    <property type="entry name" value="Ion_transp-like_CBS"/>
</dbReference>
<dbReference type="GO" id="GO:0050660">
    <property type="term" value="F:flavin adenine dinucleotide binding"/>
    <property type="evidence" value="ECO:0007669"/>
    <property type="project" value="InterPro"/>
</dbReference>
<feature type="transmembrane region" description="Helical" evidence="8">
    <location>
        <begin position="79"/>
        <end position="100"/>
    </location>
</feature>
<name>A0A7C4YFS5_UNCW3</name>
<feature type="domain" description="CNNM transmembrane" evidence="9">
    <location>
        <begin position="1"/>
        <end position="173"/>
    </location>
</feature>
<dbReference type="PROSITE" id="PS51846">
    <property type="entry name" value="CNNM"/>
    <property type="match status" value="1"/>
</dbReference>
<evidence type="ECO:0000259" key="9">
    <source>
        <dbReference type="PROSITE" id="PS51846"/>
    </source>
</evidence>
<evidence type="ECO:0000256" key="8">
    <source>
        <dbReference type="SAM" id="Phobius"/>
    </source>
</evidence>
<comment type="caution">
    <text evidence="10">The sequence shown here is derived from an EMBL/GenBank/DDBJ whole genome shotgun (WGS) entry which is preliminary data.</text>
</comment>
<dbReference type="SUPFAM" id="SSF54631">
    <property type="entry name" value="CBS-domain pair"/>
    <property type="match status" value="1"/>
</dbReference>
<dbReference type="SMART" id="SM01091">
    <property type="entry name" value="CorC_HlyC"/>
    <property type="match status" value="1"/>
</dbReference>
<evidence type="ECO:0000313" key="10">
    <source>
        <dbReference type="EMBL" id="HGW91666.1"/>
    </source>
</evidence>
<sequence>MIFLSFLILLLLVMTFNSAEISFVSSNKYVLKRLREKHKIYELVDNLVEHPEIYFPVILTGINLSIVIFSVIASFKGNIISSSIVSTIFILIFGEIIPKIVTLKKPEFFASIYAIPIKFLYYPFYPIIFIMKMFSHWLLRFLNIEESDKDITKSEIELILRKNFEDKILKKEEYIFLKKIISLSVRKVQDIMIPRTKIVAIDIREGVEGLFKLYCEKRFTKIPVYKENIDNIIGIVNVRDAFKKKDKKLEDLIMPALFISEEKTCDEVLIELLKEPNKTAIIVDEYGGTAGFVKLDDLFINFVSETIVEEKHTKGTYILKGDAKLNLLGIDTEETVSGYLIKHLKRIPEEGEEFNIEEYIFKIIDATDREIRKVMVVKK</sequence>
<keyword evidence="3" id="KW-0677">Repeat</keyword>
<dbReference type="InterPro" id="IPR002550">
    <property type="entry name" value="CNNM"/>
</dbReference>
<keyword evidence="4 7" id="KW-1133">Transmembrane helix</keyword>
<dbReference type="Pfam" id="PF01595">
    <property type="entry name" value="CNNM"/>
    <property type="match status" value="1"/>
</dbReference>
<comment type="subcellular location">
    <subcellularLocation>
        <location evidence="1">Membrane</location>
        <topology evidence="1">Multi-pass membrane protein</topology>
    </subcellularLocation>
</comment>
<keyword evidence="5" id="KW-0129">CBS domain</keyword>
<evidence type="ECO:0000256" key="3">
    <source>
        <dbReference type="ARBA" id="ARBA00022737"/>
    </source>
</evidence>
<feature type="transmembrane region" description="Helical" evidence="8">
    <location>
        <begin position="53"/>
        <end position="72"/>
    </location>
</feature>
<evidence type="ECO:0000256" key="1">
    <source>
        <dbReference type="ARBA" id="ARBA00004141"/>
    </source>
</evidence>
<dbReference type="CDD" id="cd04590">
    <property type="entry name" value="CBS_pair_CorC_HlyC_assoc"/>
    <property type="match status" value="1"/>
</dbReference>
<evidence type="ECO:0000256" key="4">
    <source>
        <dbReference type="ARBA" id="ARBA00022989"/>
    </source>
</evidence>
<evidence type="ECO:0000256" key="6">
    <source>
        <dbReference type="ARBA" id="ARBA00023136"/>
    </source>
</evidence>
<proteinExistence type="predicted"/>